<keyword evidence="2" id="KW-1185">Reference proteome</keyword>
<evidence type="ECO:0000313" key="1">
    <source>
        <dbReference type="EnsemblPlants" id="Kaladp0071s0175.1.v1.1.CDS.1"/>
    </source>
</evidence>
<proteinExistence type="predicted"/>
<dbReference type="AlphaFoldDB" id="A0A7N1A1C5"/>
<dbReference type="PANTHER" id="PTHR47882:SF1">
    <property type="entry name" value="BIOGENESIS OF LYSOSOME-RELATED ORGANELLES COMPLEX 1 SUBUNIT 2"/>
    <property type="match status" value="1"/>
</dbReference>
<protein>
    <submittedName>
        <fullName evidence="1">Uncharacterized protein</fullName>
    </submittedName>
</protein>
<organism evidence="1 2">
    <name type="scientific">Kalanchoe fedtschenkoi</name>
    <name type="common">Lavender scallops</name>
    <name type="synonym">South American air plant</name>
    <dbReference type="NCBI Taxonomy" id="63787"/>
    <lineage>
        <taxon>Eukaryota</taxon>
        <taxon>Viridiplantae</taxon>
        <taxon>Streptophyta</taxon>
        <taxon>Embryophyta</taxon>
        <taxon>Tracheophyta</taxon>
        <taxon>Spermatophyta</taxon>
        <taxon>Magnoliopsida</taxon>
        <taxon>eudicotyledons</taxon>
        <taxon>Gunneridae</taxon>
        <taxon>Pentapetalae</taxon>
        <taxon>Saxifragales</taxon>
        <taxon>Crassulaceae</taxon>
        <taxon>Kalanchoe</taxon>
    </lineage>
</organism>
<sequence>MTGGGKGERDVLAESLNDLFTNVSTVIKGDLQFTDNMVELLEKMNITVCNLRGHCFRAEGFRGAAETEIRRL</sequence>
<evidence type="ECO:0000313" key="2">
    <source>
        <dbReference type="Proteomes" id="UP000594263"/>
    </source>
</evidence>
<dbReference type="Proteomes" id="UP000594263">
    <property type="component" value="Unplaced"/>
</dbReference>
<accession>A0A7N1A1C5</accession>
<reference evidence="1" key="1">
    <citation type="submission" date="2021-01" db="UniProtKB">
        <authorList>
            <consortium name="EnsemblPlants"/>
        </authorList>
    </citation>
    <scope>IDENTIFICATION</scope>
</reference>
<dbReference type="EnsemblPlants" id="Kaladp0071s0175.1.v1.1">
    <property type="protein sequence ID" value="Kaladp0071s0175.1.v1.1.CDS.1"/>
    <property type="gene ID" value="Kaladp0071s0175.v1.1"/>
</dbReference>
<dbReference type="PANTHER" id="PTHR47882">
    <property type="entry name" value="BIOGENESIS OF LYSOSOME-RELATED ORGANELLES COMPLEX 1 SUBUNIT 2"/>
    <property type="match status" value="1"/>
</dbReference>
<dbReference type="Gramene" id="Kaladp0071s0175.1.v1.1">
    <property type="protein sequence ID" value="Kaladp0071s0175.1.v1.1.CDS.1"/>
    <property type="gene ID" value="Kaladp0071s0175.v1.1"/>
</dbReference>
<name>A0A7N1A1C5_KALFE</name>